<feature type="non-terminal residue" evidence="2">
    <location>
        <position position="93"/>
    </location>
</feature>
<evidence type="ECO:0000256" key="1">
    <source>
        <dbReference type="SAM" id="MobiDB-lite"/>
    </source>
</evidence>
<evidence type="ECO:0000313" key="2">
    <source>
        <dbReference type="EMBL" id="CEK73252.1"/>
    </source>
</evidence>
<dbReference type="AlphaFoldDB" id="A0A0B6ZY09"/>
<protein>
    <submittedName>
        <fullName evidence="2">Uncharacterized protein</fullName>
    </submittedName>
</protein>
<feature type="compositionally biased region" description="Low complexity" evidence="1">
    <location>
        <begin position="11"/>
        <end position="29"/>
    </location>
</feature>
<organism evidence="2">
    <name type="scientific">Arion vulgaris</name>
    <dbReference type="NCBI Taxonomy" id="1028688"/>
    <lineage>
        <taxon>Eukaryota</taxon>
        <taxon>Metazoa</taxon>
        <taxon>Spiralia</taxon>
        <taxon>Lophotrochozoa</taxon>
        <taxon>Mollusca</taxon>
        <taxon>Gastropoda</taxon>
        <taxon>Heterobranchia</taxon>
        <taxon>Euthyneura</taxon>
        <taxon>Panpulmonata</taxon>
        <taxon>Eupulmonata</taxon>
        <taxon>Stylommatophora</taxon>
        <taxon>Helicina</taxon>
        <taxon>Arionoidea</taxon>
        <taxon>Arionidae</taxon>
        <taxon>Arion</taxon>
    </lineage>
</organism>
<feature type="region of interest" description="Disordered" evidence="1">
    <location>
        <begin position="1"/>
        <end position="93"/>
    </location>
</feature>
<gene>
    <name evidence="2" type="primary">ORF85933</name>
</gene>
<feature type="non-terminal residue" evidence="2">
    <location>
        <position position="1"/>
    </location>
</feature>
<dbReference type="EMBL" id="HACG01026387">
    <property type="protein sequence ID" value="CEK73252.1"/>
    <property type="molecule type" value="Transcribed_RNA"/>
</dbReference>
<proteinExistence type="predicted"/>
<name>A0A0B6ZY09_9EUPU</name>
<accession>A0A0B6ZY09</accession>
<reference evidence="2" key="1">
    <citation type="submission" date="2014-12" db="EMBL/GenBank/DDBJ databases">
        <title>Insight into the proteome of Arion vulgaris.</title>
        <authorList>
            <person name="Aradska J."/>
            <person name="Bulat T."/>
            <person name="Smidak R."/>
            <person name="Sarate P."/>
            <person name="Gangsoo J."/>
            <person name="Sialana F."/>
            <person name="Bilban M."/>
            <person name="Lubec G."/>
        </authorList>
    </citation>
    <scope>NUCLEOTIDE SEQUENCE</scope>
    <source>
        <tissue evidence="2">Skin</tissue>
    </source>
</reference>
<sequence>GDEQTPVAPPRTKSLRSTSTISSVTRSASLRMPKNDSGRVSPATAGLPFHPKPDHLLSTVTEQAGDEDKQKNISRKSPSVFKRISSVRSKTSP</sequence>